<dbReference type="OrthoDB" id="144910at2157"/>
<evidence type="ECO:0000256" key="8">
    <source>
        <dbReference type="ARBA" id="ARBA00023014"/>
    </source>
</evidence>
<organism evidence="10 11">
    <name type="scientific">Methanothermus fervidus (strain ATCC 43054 / DSM 2088 / JCM 10308 / V24 S)</name>
    <dbReference type="NCBI Taxonomy" id="523846"/>
    <lineage>
        <taxon>Archaea</taxon>
        <taxon>Methanobacteriati</taxon>
        <taxon>Methanobacteriota</taxon>
        <taxon>Methanomada group</taxon>
        <taxon>Methanobacteria</taxon>
        <taxon>Methanobacteriales</taxon>
        <taxon>Methanothermaceae</taxon>
        <taxon>Methanothermus</taxon>
    </lineage>
</organism>
<evidence type="ECO:0000259" key="9">
    <source>
        <dbReference type="PROSITE" id="PS51379"/>
    </source>
</evidence>
<feature type="domain" description="4Fe-4S ferredoxin-type" evidence="9">
    <location>
        <begin position="26"/>
        <end position="56"/>
    </location>
</feature>
<dbReference type="AlphaFoldDB" id="E3GZ07"/>
<dbReference type="EMBL" id="CP002278">
    <property type="protein sequence ID" value="ADP77539.1"/>
    <property type="molecule type" value="Genomic_DNA"/>
</dbReference>
<keyword evidence="4" id="KW-0479">Metal-binding</keyword>
<dbReference type="GO" id="GO:0005886">
    <property type="term" value="C:plasma membrane"/>
    <property type="evidence" value="ECO:0007669"/>
    <property type="project" value="TreeGrafter"/>
</dbReference>
<dbReference type="EC" id="1.8.98.1" evidence="10"/>
<evidence type="ECO:0000313" key="11">
    <source>
        <dbReference type="Proteomes" id="UP000002315"/>
    </source>
</evidence>
<dbReference type="Gene3D" id="1.10.1060.10">
    <property type="entry name" value="Alpha-helical ferredoxin"/>
    <property type="match status" value="1"/>
</dbReference>
<comment type="pathway">
    <text evidence="1">Cofactor metabolism; coenzyme M-coenzyme B heterodisulfide reduction; coenzyme B and coenzyme M from coenzyme M-coenzyme B heterodisulfide: step 1/1.</text>
</comment>
<dbReference type="InterPro" id="IPR017680">
    <property type="entry name" value="CoB/CoM_hetero-S_Rdtase_csu"/>
</dbReference>
<dbReference type="InterPro" id="IPR017896">
    <property type="entry name" value="4Fe4S_Fe-S-bd"/>
</dbReference>
<evidence type="ECO:0000256" key="5">
    <source>
        <dbReference type="ARBA" id="ARBA00022994"/>
    </source>
</evidence>
<evidence type="ECO:0000256" key="3">
    <source>
        <dbReference type="ARBA" id="ARBA00022485"/>
    </source>
</evidence>
<name>E3GZ07_METFV</name>
<dbReference type="Pfam" id="PF13183">
    <property type="entry name" value="Fer4_8"/>
    <property type="match status" value="1"/>
</dbReference>
<keyword evidence="5" id="KW-0484">Methanogenesis</keyword>
<dbReference type="HOGENOM" id="CLU_121273_0_0_2"/>
<gene>
    <name evidence="10" type="ordered locus">Mfer_0740</name>
</gene>
<dbReference type="GO" id="GO:0046872">
    <property type="term" value="F:metal ion binding"/>
    <property type="evidence" value="ECO:0007669"/>
    <property type="project" value="UniProtKB-KW"/>
</dbReference>
<keyword evidence="7" id="KW-0408">Iron</keyword>
<comment type="similarity">
    <text evidence="2">Belongs to the HdrC family.</text>
</comment>
<keyword evidence="11" id="KW-1185">Reference proteome</keyword>
<dbReference type="KEGG" id="mfv:Mfer_0740"/>
<feature type="domain" description="4Fe-4S ferredoxin-type" evidence="9">
    <location>
        <begin position="68"/>
        <end position="99"/>
    </location>
</feature>
<dbReference type="GO" id="GO:0051539">
    <property type="term" value="F:4 iron, 4 sulfur cluster binding"/>
    <property type="evidence" value="ECO:0007669"/>
    <property type="project" value="UniProtKB-KW"/>
</dbReference>
<dbReference type="InterPro" id="IPR017900">
    <property type="entry name" value="4Fe4S_Fe_S_CS"/>
</dbReference>
<protein>
    <submittedName>
        <fullName evidence="10">CoB/CoM heterodisulfide reductase, subunit C</fullName>
        <ecNumber evidence="10">1.8.98.1</ecNumber>
    </submittedName>
</protein>
<dbReference type="Proteomes" id="UP000002315">
    <property type="component" value="Chromosome"/>
</dbReference>
<dbReference type="GO" id="GO:0051912">
    <property type="term" value="F:CoB--CoM heterodisulfide reductase activity"/>
    <property type="evidence" value="ECO:0007669"/>
    <property type="project" value="UniProtKB-EC"/>
</dbReference>
<evidence type="ECO:0000256" key="7">
    <source>
        <dbReference type="ARBA" id="ARBA00023004"/>
    </source>
</evidence>
<dbReference type="PANTHER" id="PTHR43255">
    <property type="entry name" value="IRON-SULFUR-BINDING OXIDOREDUCTASE FADF-RELATED-RELATED"/>
    <property type="match status" value="1"/>
</dbReference>
<dbReference type="GO" id="GO:0015948">
    <property type="term" value="P:methanogenesis"/>
    <property type="evidence" value="ECO:0007669"/>
    <property type="project" value="UniProtKB-KW"/>
</dbReference>
<evidence type="ECO:0000256" key="2">
    <source>
        <dbReference type="ARBA" id="ARBA00007097"/>
    </source>
</evidence>
<evidence type="ECO:0000256" key="1">
    <source>
        <dbReference type="ARBA" id="ARBA00004808"/>
    </source>
</evidence>
<dbReference type="UniPathway" id="UPA00647">
    <property type="reaction ID" value="UER00700"/>
</dbReference>
<evidence type="ECO:0000256" key="4">
    <source>
        <dbReference type="ARBA" id="ARBA00022723"/>
    </source>
</evidence>
<evidence type="ECO:0000256" key="6">
    <source>
        <dbReference type="ARBA" id="ARBA00023002"/>
    </source>
</evidence>
<proteinExistence type="inferred from homology"/>
<dbReference type="PANTHER" id="PTHR43255:SF1">
    <property type="entry name" value="IRON-SULFUR-BINDING OXIDOREDUCTASE FADF-RELATED"/>
    <property type="match status" value="1"/>
</dbReference>
<dbReference type="InterPro" id="IPR051460">
    <property type="entry name" value="HdrC_iron-sulfur_subunit"/>
</dbReference>
<keyword evidence="8" id="KW-0411">Iron-sulfur</keyword>
<dbReference type="InterPro" id="IPR009051">
    <property type="entry name" value="Helical_ferredxn"/>
</dbReference>
<dbReference type="PROSITE" id="PS51379">
    <property type="entry name" value="4FE4S_FER_2"/>
    <property type="match status" value="2"/>
</dbReference>
<accession>E3GZ07</accession>
<keyword evidence="6 10" id="KW-0560">Oxidoreductase</keyword>
<dbReference type="NCBIfam" id="TIGR03290">
    <property type="entry name" value="CoB_CoM_SS_C"/>
    <property type="match status" value="1"/>
</dbReference>
<dbReference type="SUPFAM" id="SSF46548">
    <property type="entry name" value="alpha-helical ferredoxin"/>
    <property type="match status" value="1"/>
</dbReference>
<evidence type="ECO:0000313" key="10">
    <source>
        <dbReference type="EMBL" id="ADP77539.1"/>
    </source>
</evidence>
<reference evidence="10 11" key="1">
    <citation type="journal article" date="2010" name="Stand. Genomic Sci.">
        <title>Complete genome sequence of Methanothermus fervidus type strain (V24S).</title>
        <authorList>
            <person name="Anderson I."/>
            <person name="Djao O.D."/>
            <person name="Misra M."/>
            <person name="Chertkov O."/>
            <person name="Nolan M."/>
            <person name="Lucas S."/>
            <person name="Lapidus A."/>
            <person name="Del Rio T.G."/>
            <person name="Tice H."/>
            <person name="Cheng J.F."/>
            <person name="Tapia R."/>
            <person name="Han C."/>
            <person name="Goodwin L."/>
            <person name="Pitluck S."/>
            <person name="Liolios K."/>
            <person name="Ivanova N."/>
            <person name="Mavromatis K."/>
            <person name="Mikhailova N."/>
            <person name="Pati A."/>
            <person name="Brambilla E."/>
            <person name="Chen A."/>
            <person name="Palaniappan K."/>
            <person name="Land M."/>
            <person name="Hauser L."/>
            <person name="Chang Y.J."/>
            <person name="Jeffries C.D."/>
            <person name="Sikorski J."/>
            <person name="Spring S."/>
            <person name="Rohde M."/>
            <person name="Eichinger K."/>
            <person name="Huber H."/>
            <person name="Wirth R."/>
            <person name="Goker M."/>
            <person name="Detter J.C."/>
            <person name="Woyke T."/>
            <person name="Bristow J."/>
            <person name="Eisen J.A."/>
            <person name="Markowitz V."/>
            <person name="Hugenholtz P."/>
            <person name="Klenk H.P."/>
            <person name="Kyrpides N.C."/>
        </authorList>
    </citation>
    <scope>NUCLEOTIDE SEQUENCE [LARGE SCALE GENOMIC DNA]</scope>
    <source>
        <strain evidence="11">ATCC 43054 / DSM 2088 / JCM 10308 / V24 S</strain>
    </source>
</reference>
<dbReference type="PROSITE" id="PS00198">
    <property type="entry name" value="4FE4S_FER_1"/>
    <property type="match status" value="2"/>
</dbReference>
<dbReference type="STRING" id="523846.Mfer_0740"/>
<sequence length="185" mass="21002">MTLLKKREEEVIREDSIDKEFAEKIKEVGADSVEYCFQCGTCTGSCPSGRRTAYKVRQIIRKLNMGMKEVLADPALWMCTTCYTCQERCPRRVKIVDAIKLARNEAVKEGYMADSHRAVASYVIKTGHAVPIDEATQKLRDAVGIGKIPPTTHEDKEALKEVQEIIKQTKFDSLVKFNWEKGELE</sequence>
<keyword evidence="3" id="KW-0004">4Fe-4S</keyword>